<proteinExistence type="predicted"/>
<dbReference type="AlphaFoldDB" id="A0A6J7Q4F4"/>
<evidence type="ECO:0000313" key="2">
    <source>
        <dbReference type="EMBL" id="CAB4825949.1"/>
    </source>
</evidence>
<accession>A0A6J7Q4F4</accession>
<dbReference type="EMBL" id="CAFAAJ010000248">
    <property type="protein sequence ID" value="CAB4825949.1"/>
    <property type="molecule type" value="Genomic_DNA"/>
</dbReference>
<keyword evidence="1" id="KW-1133">Transmembrane helix</keyword>
<dbReference type="EMBL" id="CAFBON010000350">
    <property type="protein sequence ID" value="CAB5011865.1"/>
    <property type="molecule type" value="Genomic_DNA"/>
</dbReference>
<feature type="transmembrane region" description="Helical" evidence="1">
    <location>
        <begin position="143"/>
        <end position="163"/>
    </location>
</feature>
<name>A0A6J7Q4F4_9ZZZZ</name>
<feature type="transmembrane region" description="Helical" evidence="1">
    <location>
        <begin position="47"/>
        <end position="66"/>
    </location>
</feature>
<gene>
    <name evidence="2" type="ORF">UFOPK3001_02468</name>
    <name evidence="3" type="ORF">UFOPK3954_02354</name>
</gene>
<sequence>MKPNFFNDYQRRAALVRRHWIISGFVLTFLIWAPATMVVLIVSPSHFPVILIVAVGLYPVGVWIMLSSARRELGVGPPHRGRSEQAPFFEPSCFGPSDGPGEYVPAIAPVWKRIATPSGAVLLLAQAVLWALSKWTRAQQLGILHFVVVALELPLIWLTWRFVKERLPKGRPKQDDFSKRARQ</sequence>
<evidence type="ECO:0000256" key="1">
    <source>
        <dbReference type="SAM" id="Phobius"/>
    </source>
</evidence>
<feature type="transmembrane region" description="Helical" evidence="1">
    <location>
        <begin position="20"/>
        <end position="41"/>
    </location>
</feature>
<keyword evidence="1" id="KW-0472">Membrane</keyword>
<protein>
    <submittedName>
        <fullName evidence="3">Unannotated protein</fullName>
    </submittedName>
</protein>
<evidence type="ECO:0000313" key="3">
    <source>
        <dbReference type="EMBL" id="CAB5011865.1"/>
    </source>
</evidence>
<organism evidence="3">
    <name type="scientific">freshwater metagenome</name>
    <dbReference type="NCBI Taxonomy" id="449393"/>
    <lineage>
        <taxon>unclassified sequences</taxon>
        <taxon>metagenomes</taxon>
        <taxon>ecological metagenomes</taxon>
    </lineage>
</organism>
<reference evidence="3" key="1">
    <citation type="submission" date="2020-05" db="EMBL/GenBank/DDBJ databases">
        <authorList>
            <person name="Chiriac C."/>
            <person name="Salcher M."/>
            <person name="Ghai R."/>
            <person name="Kavagutti S V."/>
        </authorList>
    </citation>
    <scope>NUCLEOTIDE SEQUENCE</scope>
</reference>
<keyword evidence="1" id="KW-0812">Transmembrane</keyword>